<evidence type="ECO:0000256" key="5">
    <source>
        <dbReference type="ARBA" id="ARBA00023136"/>
    </source>
</evidence>
<evidence type="ECO:0000256" key="1">
    <source>
        <dbReference type="ARBA" id="ARBA00004651"/>
    </source>
</evidence>
<evidence type="ECO:0000256" key="2">
    <source>
        <dbReference type="ARBA" id="ARBA00022475"/>
    </source>
</evidence>
<dbReference type="GO" id="GO:0015658">
    <property type="term" value="F:branched-chain amino acid transmembrane transporter activity"/>
    <property type="evidence" value="ECO:0007669"/>
    <property type="project" value="InterPro"/>
</dbReference>
<feature type="transmembrane region" description="Helical" evidence="7">
    <location>
        <begin position="327"/>
        <end position="350"/>
    </location>
</feature>
<dbReference type="InterPro" id="IPR001851">
    <property type="entry name" value="ABC_transp_permease"/>
</dbReference>
<feature type="transmembrane region" description="Helical" evidence="7">
    <location>
        <begin position="455"/>
        <end position="480"/>
    </location>
</feature>
<keyword evidence="5 7" id="KW-0472">Membrane</keyword>
<dbReference type="AlphaFoldDB" id="A0A1M7ZRD9"/>
<evidence type="ECO:0000256" key="3">
    <source>
        <dbReference type="ARBA" id="ARBA00022692"/>
    </source>
</evidence>
<evidence type="ECO:0000313" key="8">
    <source>
        <dbReference type="EMBL" id="SHO67474.1"/>
    </source>
</evidence>
<keyword evidence="3 7" id="KW-0812">Transmembrane</keyword>
<evidence type="ECO:0000256" key="4">
    <source>
        <dbReference type="ARBA" id="ARBA00022989"/>
    </source>
</evidence>
<name>A0A1M7ZRD9_9HYPH</name>
<evidence type="ECO:0000256" key="7">
    <source>
        <dbReference type="SAM" id="Phobius"/>
    </source>
</evidence>
<dbReference type="PANTHER" id="PTHR30482:SF10">
    <property type="entry name" value="HIGH-AFFINITY BRANCHED-CHAIN AMINO ACID TRANSPORT PROTEIN BRAE"/>
    <property type="match status" value="1"/>
</dbReference>
<feature type="transmembrane region" description="Helical" evidence="7">
    <location>
        <begin position="406"/>
        <end position="424"/>
    </location>
</feature>
<feature type="transmembrane region" description="Helical" evidence="7">
    <location>
        <begin position="170"/>
        <end position="188"/>
    </location>
</feature>
<feature type="transmembrane region" description="Helical" evidence="7">
    <location>
        <begin position="250"/>
        <end position="280"/>
    </location>
</feature>
<gene>
    <name evidence="8" type="ORF">SAMN02745172_04155</name>
</gene>
<dbReference type="EMBL" id="FRXO01000014">
    <property type="protein sequence ID" value="SHO67474.1"/>
    <property type="molecule type" value="Genomic_DNA"/>
</dbReference>
<proteinExistence type="predicted"/>
<feature type="transmembrane region" description="Helical" evidence="7">
    <location>
        <begin position="492"/>
        <end position="517"/>
    </location>
</feature>
<dbReference type="InterPro" id="IPR043428">
    <property type="entry name" value="LivM-like"/>
</dbReference>
<dbReference type="GO" id="GO:0005886">
    <property type="term" value="C:plasma membrane"/>
    <property type="evidence" value="ECO:0007669"/>
    <property type="project" value="UniProtKB-SubCell"/>
</dbReference>
<organism evidence="8 9">
    <name type="scientific">Pseudoxanthobacter soli DSM 19599</name>
    <dbReference type="NCBI Taxonomy" id="1123029"/>
    <lineage>
        <taxon>Bacteria</taxon>
        <taxon>Pseudomonadati</taxon>
        <taxon>Pseudomonadota</taxon>
        <taxon>Alphaproteobacteria</taxon>
        <taxon>Hyphomicrobiales</taxon>
        <taxon>Segnochrobactraceae</taxon>
        <taxon>Pseudoxanthobacter</taxon>
    </lineage>
</organism>
<dbReference type="OrthoDB" id="9814461at2"/>
<reference evidence="8 9" key="1">
    <citation type="submission" date="2016-12" db="EMBL/GenBank/DDBJ databases">
        <authorList>
            <person name="Song W.-J."/>
            <person name="Kurnit D.M."/>
        </authorList>
    </citation>
    <scope>NUCLEOTIDE SEQUENCE [LARGE SCALE GENOMIC DNA]</scope>
    <source>
        <strain evidence="8 9">DSM 19599</strain>
    </source>
</reference>
<dbReference type="Proteomes" id="UP000186406">
    <property type="component" value="Unassembled WGS sequence"/>
</dbReference>
<dbReference type="PANTHER" id="PTHR30482">
    <property type="entry name" value="HIGH-AFFINITY BRANCHED-CHAIN AMINO ACID TRANSPORT SYSTEM PERMEASE"/>
    <property type="match status" value="1"/>
</dbReference>
<feature type="compositionally biased region" description="Basic and acidic residues" evidence="6">
    <location>
        <begin position="560"/>
        <end position="569"/>
    </location>
</feature>
<protein>
    <submittedName>
        <fullName evidence="8">Branched-chain amino acid transport system permease protein</fullName>
    </submittedName>
</protein>
<feature type="transmembrane region" description="Helical" evidence="7">
    <location>
        <begin position="89"/>
        <end position="112"/>
    </location>
</feature>
<feature type="transmembrane region" description="Helical" evidence="7">
    <location>
        <begin position="58"/>
        <end position="77"/>
    </location>
</feature>
<feature type="transmembrane region" description="Helical" evidence="7">
    <location>
        <begin position="292"/>
        <end position="315"/>
    </location>
</feature>
<keyword evidence="9" id="KW-1185">Reference proteome</keyword>
<evidence type="ECO:0000256" key="6">
    <source>
        <dbReference type="SAM" id="MobiDB-lite"/>
    </source>
</evidence>
<comment type="subcellular location">
    <subcellularLocation>
        <location evidence="1">Cell membrane</location>
        <topology evidence="1">Multi-pass membrane protein</topology>
    </subcellularLocation>
</comment>
<dbReference type="Pfam" id="PF02653">
    <property type="entry name" value="BPD_transp_2"/>
    <property type="match status" value="1"/>
</dbReference>
<feature type="region of interest" description="Disordered" evidence="6">
    <location>
        <begin position="559"/>
        <end position="581"/>
    </location>
</feature>
<feature type="transmembrane region" description="Helical" evidence="7">
    <location>
        <begin position="143"/>
        <end position="163"/>
    </location>
</feature>
<feature type="transmembrane region" description="Helical" evidence="7">
    <location>
        <begin position="26"/>
        <end position="46"/>
    </location>
</feature>
<dbReference type="CDD" id="cd06581">
    <property type="entry name" value="TM_PBP1_LivM_like"/>
    <property type="match status" value="1"/>
</dbReference>
<sequence>MTFAAVTSSFRLERRRRGPLGETLRVGLFTGLAAVAFAMIGAYVIMDKRWVVEDTLTLSQLVVALIAVVGGALAAKAAATAGAPSGAHWIGAGALAGLVAGVMLAALVLLVASVNMRSILVAASPMLVRSLSFGMGLASAKALAFIAGCGAVGGALGGVLFALPERARKAVVAGFAAVLIAGLFRDVFASVLDNIPGLGSLEGDIFGFMGVNPGAAVVLFIVGAVLSLARGSVIARTSGEVGERRRRRAGIGVMIAVIVVLPLVTNAFVAQVAMLVALYILMGMGLNIELGLAGLVDLGFVAFFAVGAYTVALLCSTTPAAIAHVSFWIALPIAVVLAAVSGLIFGLPVLRVRGDYLAMATLALGEIVRVLVLSDALSPTLGGSQGIIEIARPAIGNLILKTPAELYYLALVLAGVVGLVSWRLQHSRIGRAWLAVREDEDVAQALGIDLVAVKLLAYTVGAAFAGAAGAVFAVLIGSVFPHSFQLVVSINVLAILVIGGLGSLPGVVVGAVALIGLPELLREFGEFRYLFYGLALVAMMHLKSEGLWPAHAQEDLAGEDLARDDRAERTPAPGKDALPVAEAPRGTVSLAEAANA</sequence>
<dbReference type="STRING" id="1123029.SAMN02745172_04155"/>
<evidence type="ECO:0000313" key="9">
    <source>
        <dbReference type="Proteomes" id="UP000186406"/>
    </source>
</evidence>
<feature type="transmembrane region" description="Helical" evidence="7">
    <location>
        <begin position="208"/>
        <end position="229"/>
    </location>
</feature>
<accession>A0A1M7ZRD9</accession>
<keyword evidence="2" id="KW-1003">Cell membrane</keyword>
<keyword evidence="4 7" id="KW-1133">Transmembrane helix</keyword>
<dbReference type="RefSeq" id="WP_073632313.1">
    <property type="nucleotide sequence ID" value="NZ_FRXO01000014.1"/>
</dbReference>